<dbReference type="InterPro" id="IPR050475">
    <property type="entry name" value="Prenyltransferase_related"/>
</dbReference>
<feature type="transmembrane region" description="Helical" evidence="5">
    <location>
        <begin position="20"/>
        <end position="36"/>
    </location>
</feature>
<dbReference type="OrthoDB" id="8559716at2"/>
<dbReference type="GO" id="GO:0016020">
    <property type="term" value="C:membrane"/>
    <property type="evidence" value="ECO:0007669"/>
    <property type="project" value="UniProtKB-SubCell"/>
</dbReference>
<evidence type="ECO:0000313" key="7">
    <source>
        <dbReference type="Proteomes" id="UP000487268"/>
    </source>
</evidence>
<evidence type="ECO:0000256" key="2">
    <source>
        <dbReference type="ARBA" id="ARBA00022692"/>
    </source>
</evidence>
<evidence type="ECO:0000256" key="1">
    <source>
        <dbReference type="ARBA" id="ARBA00004141"/>
    </source>
</evidence>
<dbReference type="UniPathway" id="UPA00079"/>
<dbReference type="Pfam" id="PF01040">
    <property type="entry name" value="UbiA"/>
    <property type="match status" value="1"/>
</dbReference>
<protein>
    <recommendedName>
        <fullName evidence="8">Prenyltransferase</fullName>
    </recommendedName>
</protein>
<proteinExistence type="predicted"/>
<dbReference type="GO" id="GO:0009234">
    <property type="term" value="P:menaquinone biosynthetic process"/>
    <property type="evidence" value="ECO:0007669"/>
    <property type="project" value="UniProtKB-UniPathway"/>
</dbReference>
<sequence length="299" mass="30570">MHAAAVPRTAAELWRVARPALWPVSLVPCYVGHLLATRSLLPVPAAPALAGAAVWGPLGWLAVLAVNDAADVAGDRRNPRKAGAPLAGGRLSVRAALVAAHLSAAAAMAVALTLRPAFALVTAGFLILGWLYSLPPVRLKDRPGLDVATNAVAVGALAPMAGWAAVRPLAGFPWVMAVLGVLVAVALYVPTAVADHGADVASGYTTVAVRFGPRGALRAGLAAWTAACALAAALAATGQVFPQRTWWAQAASAPVLVVLYHRRLGRARGPGEVVRGITVVSWAFLVPCAVFALAYAGVL</sequence>
<dbReference type="InterPro" id="IPR000537">
    <property type="entry name" value="UbiA_prenyltransferase"/>
</dbReference>
<keyword evidence="3 5" id="KW-1133">Transmembrane helix</keyword>
<accession>A0A7K0BNV2</accession>
<dbReference type="GO" id="GO:0016765">
    <property type="term" value="F:transferase activity, transferring alkyl or aryl (other than methyl) groups"/>
    <property type="evidence" value="ECO:0007669"/>
    <property type="project" value="InterPro"/>
</dbReference>
<evidence type="ECO:0000313" key="6">
    <source>
        <dbReference type="EMBL" id="MQY02880.1"/>
    </source>
</evidence>
<dbReference type="PANTHER" id="PTHR42723">
    <property type="entry name" value="CHLOROPHYLL SYNTHASE"/>
    <property type="match status" value="1"/>
</dbReference>
<evidence type="ECO:0000256" key="5">
    <source>
        <dbReference type="SAM" id="Phobius"/>
    </source>
</evidence>
<evidence type="ECO:0000256" key="3">
    <source>
        <dbReference type="ARBA" id="ARBA00022989"/>
    </source>
</evidence>
<dbReference type="InterPro" id="IPR044878">
    <property type="entry name" value="UbiA_sf"/>
</dbReference>
<keyword evidence="7" id="KW-1185">Reference proteome</keyword>
<feature type="transmembrane region" description="Helical" evidence="5">
    <location>
        <begin position="117"/>
        <end position="135"/>
    </location>
</feature>
<feature type="transmembrane region" description="Helical" evidence="5">
    <location>
        <begin position="215"/>
        <end position="238"/>
    </location>
</feature>
<comment type="caution">
    <text evidence="6">The sequence shown here is derived from an EMBL/GenBank/DDBJ whole genome shotgun (WGS) entry which is preliminary data.</text>
</comment>
<feature type="transmembrane region" description="Helical" evidence="5">
    <location>
        <begin position="91"/>
        <end position="111"/>
    </location>
</feature>
<evidence type="ECO:0008006" key="8">
    <source>
        <dbReference type="Google" id="ProtNLM"/>
    </source>
</evidence>
<dbReference type="RefSeq" id="WP_153530951.1">
    <property type="nucleotide sequence ID" value="NZ_WEGH01000001.1"/>
</dbReference>
<reference evidence="6 7" key="1">
    <citation type="submission" date="2019-10" db="EMBL/GenBank/DDBJ databases">
        <title>Actinomadura rubteroloni sp. nov. and Actinomadura macrotermitis sp. nov., isolated from the gut of fungus growing-termite Macrotermes natalensis.</title>
        <authorList>
            <person name="Benndorf R."/>
            <person name="Martin K."/>
            <person name="Kuefner M."/>
            <person name="De Beer W."/>
            <person name="Kaster A.-K."/>
            <person name="Vollmers J."/>
            <person name="Poulsen M."/>
            <person name="Beemelmanns C."/>
        </authorList>
    </citation>
    <scope>NUCLEOTIDE SEQUENCE [LARGE SCALE GENOMIC DNA]</scope>
    <source>
        <strain evidence="6 7">RB68</strain>
    </source>
</reference>
<feature type="transmembrane region" description="Helical" evidence="5">
    <location>
        <begin position="147"/>
        <end position="166"/>
    </location>
</feature>
<gene>
    <name evidence="6" type="ORF">ACRB68_09150</name>
</gene>
<dbReference type="Proteomes" id="UP000487268">
    <property type="component" value="Unassembled WGS sequence"/>
</dbReference>
<keyword evidence="4 5" id="KW-0472">Membrane</keyword>
<feature type="transmembrane region" description="Helical" evidence="5">
    <location>
        <begin position="48"/>
        <end position="70"/>
    </location>
</feature>
<dbReference type="AlphaFoldDB" id="A0A7K0BNV2"/>
<evidence type="ECO:0000256" key="4">
    <source>
        <dbReference type="ARBA" id="ARBA00023136"/>
    </source>
</evidence>
<keyword evidence="2 5" id="KW-0812">Transmembrane</keyword>
<name>A0A7K0BNV2_9ACTN</name>
<organism evidence="6 7">
    <name type="scientific">Actinomadura macrotermitis</name>
    <dbReference type="NCBI Taxonomy" id="2585200"/>
    <lineage>
        <taxon>Bacteria</taxon>
        <taxon>Bacillati</taxon>
        <taxon>Actinomycetota</taxon>
        <taxon>Actinomycetes</taxon>
        <taxon>Streptosporangiales</taxon>
        <taxon>Thermomonosporaceae</taxon>
        <taxon>Actinomadura</taxon>
    </lineage>
</organism>
<dbReference type="EMBL" id="WEGH01000001">
    <property type="protein sequence ID" value="MQY02880.1"/>
    <property type="molecule type" value="Genomic_DNA"/>
</dbReference>
<feature type="transmembrane region" description="Helical" evidence="5">
    <location>
        <begin position="172"/>
        <end position="194"/>
    </location>
</feature>
<feature type="transmembrane region" description="Helical" evidence="5">
    <location>
        <begin position="273"/>
        <end position="296"/>
    </location>
</feature>
<feature type="transmembrane region" description="Helical" evidence="5">
    <location>
        <begin position="244"/>
        <end position="261"/>
    </location>
</feature>
<dbReference type="Gene3D" id="1.10.357.140">
    <property type="entry name" value="UbiA prenyltransferase"/>
    <property type="match status" value="1"/>
</dbReference>
<comment type="subcellular location">
    <subcellularLocation>
        <location evidence="1">Membrane</location>
        <topology evidence="1">Multi-pass membrane protein</topology>
    </subcellularLocation>
</comment>
<dbReference type="PANTHER" id="PTHR42723:SF1">
    <property type="entry name" value="CHLOROPHYLL SYNTHASE, CHLOROPLASTIC"/>
    <property type="match status" value="1"/>
</dbReference>